<evidence type="ECO:0000313" key="3">
    <source>
        <dbReference type="Proteomes" id="UP000217676"/>
    </source>
</evidence>
<protein>
    <submittedName>
        <fullName evidence="2">Uncharacterized protein</fullName>
    </submittedName>
</protein>
<accession>A0A160P155</accession>
<gene>
    <name evidence="2" type="ORF">SLA_3159</name>
</gene>
<feature type="transmembrane region" description="Helical" evidence="1">
    <location>
        <begin position="50"/>
        <end position="70"/>
    </location>
</feature>
<reference evidence="2 3" key="1">
    <citation type="journal article" date="2016" name="Genome Announc.">
        <title>Complete Genome Sequence of Thiostrepton-Producing Streptomyces laurentii ATCC 31255.</title>
        <authorList>
            <person name="Doi K."/>
            <person name="Fujino Y."/>
            <person name="Nagayoshi Y."/>
            <person name="Ohshima T."/>
            <person name="Ogata S."/>
        </authorList>
    </citation>
    <scope>NUCLEOTIDE SEQUENCE [LARGE SCALE GENOMIC DNA]</scope>
    <source>
        <strain evidence="2 3">ATCC 31255</strain>
    </source>
</reference>
<proteinExistence type="predicted"/>
<dbReference type="Proteomes" id="UP000217676">
    <property type="component" value="Chromosome"/>
</dbReference>
<organism evidence="2 3">
    <name type="scientific">Streptomyces laurentii</name>
    <dbReference type="NCBI Taxonomy" id="39478"/>
    <lineage>
        <taxon>Bacteria</taxon>
        <taxon>Bacillati</taxon>
        <taxon>Actinomycetota</taxon>
        <taxon>Actinomycetes</taxon>
        <taxon>Kitasatosporales</taxon>
        <taxon>Streptomycetaceae</taxon>
        <taxon>Streptomyces</taxon>
    </lineage>
</organism>
<keyword evidence="1" id="KW-0472">Membrane</keyword>
<keyword evidence="3" id="KW-1185">Reference proteome</keyword>
<dbReference type="EMBL" id="AP017424">
    <property type="protein sequence ID" value="BAU84073.1"/>
    <property type="molecule type" value="Genomic_DNA"/>
</dbReference>
<evidence type="ECO:0000256" key="1">
    <source>
        <dbReference type="SAM" id="Phobius"/>
    </source>
</evidence>
<keyword evidence="1" id="KW-0812">Transmembrane</keyword>
<dbReference type="KEGG" id="slau:SLA_3159"/>
<evidence type="ECO:0000313" key="2">
    <source>
        <dbReference type="EMBL" id="BAU84073.1"/>
    </source>
</evidence>
<keyword evidence="1" id="KW-1133">Transmembrane helix</keyword>
<dbReference type="RefSeq" id="WP_359879652.1">
    <property type="nucleotide sequence ID" value="NZ_JBEYHT010000035.1"/>
</dbReference>
<dbReference type="AlphaFoldDB" id="A0A160P155"/>
<name>A0A160P155_STRLU</name>
<sequence>MNTHPRPPRPAHFKQQLAGELAARAAALAALDATAPTGRRAPALVRRPRLTLAIGAAAAAAAVAVAVPLAGGTSGERTPAGPSGGQKIDIVTADYVVKSAPDGMIAVKVMSAKGVAGLQATLRKAGVPAVVTTFSASCTTKVPYDVGFDSSKVFPEPGEDGGRGIDGRFSLIRPSAVPEGDHLLFVPTLTGDGGIGTLSMSVVTEVPECVPESDNGIGAGYVAPGTNP</sequence>